<name>A0A941EXY5_9ACTN</name>
<dbReference type="InterPro" id="IPR003439">
    <property type="entry name" value="ABC_transporter-like_ATP-bd"/>
</dbReference>
<gene>
    <name evidence="6" type="ORF">KDL01_34725</name>
</gene>
<dbReference type="EMBL" id="JAGSOG010000293">
    <property type="protein sequence ID" value="MBR7838473.1"/>
    <property type="molecule type" value="Genomic_DNA"/>
</dbReference>
<evidence type="ECO:0000259" key="5">
    <source>
        <dbReference type="PROSITE" id="PS50893"/>
    </source>
</evidence>
<protein>
    <submittedName>
        <fullName evidence="6">Metal ABC transporter ATP-binding protein</fullName>
    </submittedName>
</protein>
<organism evidence="6 7">
    <name type="scientific">Actinospica durhamensis</name>
    <dbReference type="NCBI Taxonomy" id="1508375"/>
    <lineage>
        <taxon>Bacteria</taxon>
        <taxon>Bacillati</taxon>
        <taxon>Actinomycetota</taxon>
        <taxon>Actinomycetes</taxon>
        <taxon>Catenulisporales</taxon>
        <taxon>Actinospicaceae</taxon>
        <taxon>Actinospica</taxon>
    </lineage>
</organism>
<evidence type="ECO:0000256" key="4">
    <source>
        <dbReference type="ARBA" id="ARBA00022840"/>
    </source>
</evidence>
<comment type="similarity">
    <text evidence="1">Belongs to the ABC transporter superfamily.</text>
</comment>
<keyword evidence="3" id="KW-0547">Nucleotide-binding</keyword>
<reference evidence="6" key="1">
    <citation type="submission" date="2021-04" db="EMBL/GenBank/DDBJ databases">
        <title>Genome based classification of Actinospica acidithermotolerans sp. nov., an actinobacterium isolated from an Indonesian hot spring.</title>
        <authorList>
            <person name="Kusuma A.B."/>
            <person name="Putra K.E."/>
            <person name="Nafisah S."/>
            <person name="Loh J."/>
            <person name="Nouioui I."/>
            <person name="Goodfellow M."/>
        </authorList>
    </citation>
    <scope>NUCLEOTIDE SEQUENCE</scope>
    <source>
        <strain evidence="6">CSCA 57</strain>
    </source>
</reference>
<feature type="domain" description="ABC transporter" evidence="5">
    <location>
        <begin position="18"/>
        <end position="251"/>
    </location>
</feature>
<dbReference type="Gene3D" id="3.40.50.300">
    <property type="entry name" value="P-loop containing nucleotide triphosphate hydrolases"/>
    <property type="match status" value="1"/>
</dbReference>
<dbReference type="RefSeq" id="WP_212532930.1">
    <property type="nucleotide sequence ID" value="NZ_JAGSOG010000293.1"/>
</dbReference>
<comment type="caution">
    <text evidence="6">The sequence shown here is derived from an EMBL/GenBank/DDBJ whole genome shotgun (WGS) entry which is preliminary data.</text>
</comment>
<evidence type="ECO:0000256" key="2">
    <source>
        <dbReference type="ARBA" id="ARBA00022448"/>
    </source>
</evidence>
<keyword evidence="2" id="KW-0813">Transport</keyword>
<evidence type="ECO:0000256" key="3">
    <source>
        <dbReference type="ARBA" id="ARBA00022741"/>
    </source>
</evidence>
<dbReference type="SUPFAM" id="SSF52540">
    <property type="entry name" value="P-loop containing nucleoside triphosphate hydrolases"/>
    <property type="match status" value="1"/>
</dbReference>
<dbReference type="InterPro" id="IPR027417">
    <property type="entry name" value="P-loop_NTPase"/>
</dbReference>
<dbReference type="SMART" id="SM00382">
    <property type="entry name" value="AAA"/>
    <property type="match status" value="1"/>
</dbReference>
<evidence type="ECO:0000313" key="7">
    <source>
        <dbReference type="Proteomes" id="UP000675781"/>
    </source>
</evidence>
<proteinExistence type="inferred from homology"/>
<dbReference type="Pfam" id="PF00005">
    <property type="entry name" value="ABC_tran"/>
    <property type="match status" value="1"/>
</dbReference>
<sequence>MSLPAPGPAPDGPARPVLEVEQVSIRLGGRQILDRVGFTLRAGEFTGLIGSNGAGKTTLLRIVLGLRGADGGSVRVGGKPLTRRARGVGYVPQKIQIEHDAPLRARDLVALGLDGERLGPRLPSRDRRDAVARMLEAVDATRFADARVGTLSGGEQQRVLIAHALIARPRLLVMDEPLANLDLRAGQEIVELTSRVAREQGVAVLLSAHDINPLLPVMDKVVYLAEGRAVHGRTDQVVRSEVLSELYRHPISVLRVDGRILVVAGATVRAEAFDAGERDVRADTAARPAGLPEVHAG</sequence>
<dbReference type="AlphaFoldDB" id="A0A941EXY5"/>
<keyword evidence="4 6" id="KW-0067">ATP-binding</keyword>
<dbReference type="Proteomes" id="UP000675781">
    <property type="component" value="Unassembled WGS sequence"/>
</dbReference>
<dbReference type="InterPro" id="IPR050153">
    <property type="entry name" value="Metal_Ion_Import_ABC"/>
</dbReference>
<evidence type="ECO:0000313" key="6">
    <source>
        <dbReference type="EMBL" id="MBR7838473.1"/>
    </source>
</evidence>
<dbReference type="PROSITE" id="PS50893">
    <property type="entry name" value="ABC_TRANSPORTER_2"/>
    <property type="match status" value="1"/>
</dbReference>
<evidence type="ECO:0000256" key="1">
    <source>
        <dbReference type="ARBA" id="ARBA00005417"/>
    </source>
</evidence>
<dbReference type="GO" id="GO:0005524">
    <property type="term" value="F:ATP binding"/>
    <property type="evidence" value="ECO:0007669"/>
    <property type="project" value="UniProtKB-KW"/>
</dbReference>
<dbReference type="InterPro" id="IPR003593">
    <property type="entry name" value="AAA+_ATPase"/>
</dbReference>
<keyword evidence="7" id="KW-1185">Reference proteome</keyword>
<dbReference type="PANTHER" id="PTHR42734:SF17">
    <property type="entry name" value="METAL TRANSPORT SYSTEM ATP-BINDING PROTEIN TM_0124-RELATED"/>
    <property type="match status" value="1"/>
</dbReference>
<accession>A0A941EXY5</accession>
<dbReference type="GO" id="GO:0016887">
    <property type="term" value="F:ATP hydrolysis activity"/>
    <property type="evidence" value="ECO:0007669"/>
    <property type="project" value="InterPro"/>
</dbReference>
<dbReference type="PANTHER" id="PTHR42734">
    <property type="entry name" value="METAL TRANSPORT SYSTEM ATP-BINDING PROTEIN TM_0124-RELATED"/>
    <property type="match status" value="1"/>
</dbReference>